<dbReference type="PANTHER" id="PTHR43718">
    <property type="entry name" value="LON PROTEASE"/>
    <property type="match status" value="1"/>
</dbReference>
<dbReference type="PANTHER" id="PTHR43718:SF2">
    <property type="entry name" value="LON PROTEASE HOMOLOG, MITOCHONDRIAL"/>
    <property type="match status" value="1"/>
</dbReference>
<evidence type="ECO:0000259" key="1">
    <source>
        <dbReference type="SMART" id="SM00382"/>
    </source>
</evidence>
<dbReference type="Proteomes" id="UP001279660">
    <property type="component" value="Unassembled WGS sequence"/>
</dbReference>
<dbReference type="EMBL" id="JAWXXV010000001">
    <property type="protein sequence ID" value="MDX5983686.1"/>
    <property type="molecule type" value="Genomic_DNA"/>
</dbReference>
<protein>
    <submittedName>
        <fullName evidence="2">AAA family ATPase</fullName>
    </submittedName>
</protein>
<dbReference type="Pfam" id="PF00004">
    <property type="entry name" value="AAA"/>
    <property type="match status" value="1"/>
</dbReference>
<dbReference type="InterPro" id="IPR003593">
    <property type="entry name" value="AAA+_ATPase"/>
</dbReference>
<name>A0ABU4PI22_9SPHN</name>
<evidence type="ECO:0000313" key="2">
    <source>
        <dbReference type="EMBL" id="MDX5983686.1"/>
    </source>
</evidence>
<reference evidence="2 3" key="1">
    <citation type="submission" date="2023-11" db="EMBL/GenBank/DDBJ databases">
        <title>MicrobeMod: A computational toolkit for identifying prokaryotic methylation and restriction-modification with nanopore sequencing.</title>
        <authorList>
            <person name="Crits-Christoph A."/>
            <person name="Kang S.C."/>
            <person name="Lee H."/>
            <person name="Ostrov N."/>
        </authorList>
    </citation>
    <scope>NUCLEOTIDE SEQUENCE [LARGE SCALE GENOMIC DNA]</scope>
    <source>
        <strain evidence="2 3">ATCC 14820</strain>
    </source>
</reference>
<dbReference type="InterPro" id="IPR027417">
    <property type="entry name" value="P-loop_NTPase"/>
</dbReference>
<dbReference type="Gene3D" id="3.40.50.300">
    <property type="entry name" value="P-loop containing nucleotide triphosphate hydrolases"/>
    <property type="match status" value="1"/>
</dbReference>
<proteinExistence type="predicted"/>
<keyword evidence="3" id="KW-1185">Reference proteome</keyword>
<evidence type="ECO:0000313" key="3">
    <source>
        <dbReference type="Proteomes" id="UP001279660"/>
    </source>
</evidence>
<gene>
    <name evidence="2" type="ORF">SIL82_05385</name>
</gene>
<dbReference type="InterPro" id="IPR003959">
    <property type="entry name" value="ATPase_AAA_core"/>
</dbReference>
<dbReference type="SMART" id="SM00382">
    <property type="entry name" value="AAA"/>
    <property type="match status" value="1"/>
</dbReference>
<sequence>MQVVDGKPHVRPCRSIPSDGNETNEWIASIGALYEQLTTLKPLAGSSVLTPVRHRGEPRIAATLRAEAPWMGAAIDRIADQAAMSLWTGRPWLSLRPMLLVGPPGAGKTHLARRLGALSGCGDAVLSFAGVNSNAELAGNPRGFRHQQPCFPAMAMLRTNTANPVVIIDEVEKACTGDMGDPVATLLGMLERSTAARYFDGCLAAEIDLSHVNWVLTANRIDALPAPLLSRVQVVEVSGPGPEHAEAVLATLWREVARDLGLPPAALPRLEATAETMLLRLFRNTRSVRRLRRAIETLVAVSVRHVPRTLN</sequence>
<dbReference type="SUPFAM" id="SSF52540">
    <property type="entry name" value="P-loop containing nucleoside triphosphate hydrolases"/>
    <property type="match status" value="1"/>
</dbReference>
<comment type="caution">
    <text evidence="2">The sequence shown here is derived from an EMBL/GenBank/DDBJ whole genome shotgun (WGS) entry which is preliminary data.</text>
</comment>
<feature type="domain" description="AAA+ ATPase" evidence="1">
    <location>
        <begin position="94"/>
        <end position="239"/>
    </location>
</feature>
<organism evidence="2 3">
    <name type="scientific">Sphingomonas echinoides</name>
    <dbReference type="NCBI Taxonomy" id="59803"/>
    <lineage>
        <taxon>Bacteria</taxon>
        <taxon>Pseudomonadati</taxon>
        <taxon>Pseudomonadota</taxon>
        <taxon>Alphaproteobacteria</taxon>
        <taxon>Sphingomonadales</taxon>
        <taxon>Sphingomonadaceae</taxon>
        <taxon>Sphingomonas</taxon>
    </lineage>
</organism>
<dbReference type="InterPro" id="IPR027065">
    <property type="entry name" value="Lon_Prtase"/>
</dbReference>
<accession>A0ABU4PI22</accession>
<dbReference type="RefSeq" id="WP_010404627.1">
    <property type="nucleotide sequence ID" value="NZ_JAWXXV010000001.1"/>
</dbReference>